<feature type="binding site" evidence="5">
    <location>
        <position position="81"/>
    </location>
    <ligand>
        <name>substrate</name>
    </ligand>
</feature>
<protein>
    <submittedName>
        <fullName evidence="8">CoA ester lyase</fullName>
    </submittedName>
</protein>
<gene>
    <name evidence="8" type="ORF">LVY65_12955</name>
</gene>
<dbReference type="Gene3D" id="3.20.20.60">
    <property type="entry name" value="Phosphoenolpyruvate-binding domains"/>
    <property type="match status" value="1"/>
</dbReference>
<evidence type="ECO:0000256" key="6">
    <source>
        <dbReference type="PIRSR" id="PIRSR015582-2"/>
    </source>
</evidence>
<dbReference type="InterPro" id="IPR040442">
    <property type="entry name" value="Pyrv_kinase-like_dom_sf"/>
</dbReference>
<dbReference type="PANTHER" id="PTHR32308">
    <property type="entry name" value="LYASE BETA SUBUNIT, PUTATIVE (AFU_ORTHOLOGUE AFUA_4G13030)-RELATED"/>
    <property type="match status" value="1"/>
</dbReference>
<dbReference type="PIRSF" id="PIRSF015582">
    <property type="entry name" value="Cit_lyase_B"/>
    <property type="match status" value="1"/>
</dbReference>
<dbReference type="AlphaFoldDB" id="A0A9X1TY73"/>
<evidence type="ECO:0000313" key="9">
    <source>
        <dbReference type="Proteomes" id="UP001139410"/>
    </source>
</evidence>
<dbReference type="PANTHER" id="PTHR32308:SF0">
    <property type="entry name" value="HPCH_HPAI ALDOLASE_CITRATE LYASE DOMAIN-CONTAINING PROTEIN"/>
    <property type="match status" value="1"/>
</dbReference>
<comment type="similarity">
    <text evidence="2">Belongs to the HpcH/HpaI aldolase family.</text>
</comment>
<keyword evidence="3 6" id="KW-0479">Metal-binding</keyword>
<name>A0A9X1TY73_9SPHN</name>
<feature type="binding site" evidence="6">
    <location>
        <position position="136"/>
    </location>
    <ligand>
        <name>Mg(2+)</name>
        <dbReference type="ChEBI" id="CHEBI:18420"/>
    </ligand>
</feature>
<dbReference type="RefSeq" id="WP_235068689.1">
    <property type="nucleotide sequence ID" value="NZ_JAKFGM010000004.1"/>
</dbReference>
<feature type="binding site" evidence="6">
    <location>
        <position position="163"/>
    </location>
    <ligand>
        <name>Mg(2+)</name>
        <dbReference type="ChEBI" id="CHEBI:18420"/>
    </ligand>
</feature>
<evidence type="ECO:0000256" key="4">
    <source>
        <dbReference type="ARBA" id="ARBA00022842"/>
    </source>
</evidence>
<reference evidence="8" key="1">
    <citation type="submission" date="2022-01" db="EMBL/GenBank/DDBJ databases">
        <authorList>
            <person name="Jo J.-H."/>
            <person name="Im W.-T."/>
        </authorList>
    </citation>
    <scope>NUCLEOTIDE SEQUENCE</scope>
    <source>
        <strain evidence="8">G124</strain>
    </source>
</reference>
<dbReference type="InterPro" id="IPR015813">
    <property type="entry name" value="Pyrv/PenolPyrv_kinase-like_dom"/>
</dbReference>
<dbReference type="GO" id="GO:0016829">
    <property type="term" value="F:lyase activity"/>
    <property type="evidence" value="ECO:0007669"/>
    <property type="project" value="UniProtKB-KW"/>
</dbReference>
<accession>A0A9X1TY73</accession>
<keyword evidence="4 6" id="KW-0460">Magnesium</keyword>
<evidence type="ECO:0000256" key="1">
    <source>
        <dbReference type="ARBA" id="ARBA00001946"/>
    </source>
</evidence>
<feature type="binding site" evidence="5">
    <location>
        <position position="136"/>
    </location>
    <ligand>
        <name>substrate</name>
    </ligand>
</feature>
<dbReference type="GO" id="GO:0006107">
    <property type="term" value="P:oxaloacetate metabolic process"/>
    <property type="evidence" value="ECO:0007669"/>
    <property type="project" value="TreeGrafter"/>
</dbReference>
<evidence type="ECO:0000256" key="3">
    <source>
        <dbReference type="ARBA" id="ARBA00022723"/>
    </source>
</evidence>
<dbReference type="Proteomes" id="UP001139410">
    <property type="component" value="Unassembled WGS sequence"/>
</dbReference>
<proteinExistence type="inferred from homology"/>
<dbReference type="SUPFAM" id="SSF51621">
    <property type="entry name" value="Phosphoenolpyruvate/pyruvate domain"/>
    <property type="match status" value="1"/>
</dbReference>
<comment type="cofactor">
    <cofactor evidence="1">
        <name>Mg(2+)</name>
        <dbReference type="ChEBI" id="CHEBI:18420"/>
    </cofactor>
</comment>
<sequence>MHALGLVVEEAAMKDCGPPPRSWLFCPADSNKKMMRALESDADAVIFDLEDSVAPARKMLAREMLSLLPPRSDGEPVRWVRINPIGTEAHDEDLEALDDFDIDGIVLPKAESGDDVDDLCAALAPRSLPVHAIVTETAASLFGLLSYRKAASALVAMSWGAEDLSSALGASSKYGADGELAFTYKLARSLCLAGAVAAKVQPVDGVFADFRDEAGLIREARAAASEGFTGKLAIHPAQIGPINAAFTPSAKEIAHARAVVEAFAAEPDAGVLSVAGKMVDRPHLVQAEGVLSRVR</sequence>
<evidence type="ECO:0000313" key="8">
    <source>
        <dbReference type="EMBL" id="MCF2515965.1"/>
    </source>
</evidence>
<dbReference type="EMBL" id="JAKFGM010000004">
    <property type="protein sequence ID" value="MCF2515965.1"/>
    <property type="molecule type" value="Genomic_DNA"/>
</dbReference>
<feature type="domain" description="HpcH/HpaI aldolase/citrate lyase" evidence="7">
    <location>
        <begin position="21"/>
        <end position="236"/>
    </location>
</feature>
<evidence type="ECO:0000256" key="2">
    <source>
        <dbReference type="ARBA" id="ARBA00005568"/>
    </source>
</evidence>
<dbReference type="GO" id="GO:0000287">
    <property type="term" value="F:magnesium ion binding"/>
    <property type="evidence" value="ECO:0007669"/>
    <property type="project" value="TreeGrafter"/>
</dbReference>
<dbReference type="InterPro" id="IPR005000">
    <property type="entry name" value="Aldolase/citrate-lyase_domain"/>
</dbReference>
<keyword evidence="8" id="KW-0456">Lyase</keyword>
<evidence type="ECO:0000259" key="7">
    <source>
        <dbReference type="Pfam" id="PF03328"/>
    </source>
</evidence>
<comment type="caution">
    <text evidence="8">The sequence shown here is derived from an EMBL/GenBank/DDBJ whole genome shotgun (WGS) entry which is preliminary data.</text>
</comment>
<dbReference type="Pfam" id="PF03328">
    <property type="entry name" value="HpcH_HpaI"/>
    <property type="match status" value="1"/>
</dbReference>
<dbReference type="InterPro" id="IPR011206">
    <property type="entry name" value="Citrate_lyase_beta/mcl1/mcl2"/>
</dbReference>
<keyword evidence="9" id="KW-1185">Reference proteome</keyword>
<evidence type="ECO:0000256" key="5">
    <source>
        <dbReference type="PIRSR" id="PIRSR015582-1"/>
    </source>
</evidence>
<organism evidence="8 9">
    <name type="scientific">Sphingomonas cremea</name>
    <dbReference type="NCBI Taxonomy" id="2904799"/>
    <lineage>
        <taxon>Bacteria</taxon>
        <taxon>Pseudomonadati</taxon>
        <taxon>Pseudomonadota</taxon>
        <taxon>Alphaproteobacteria</taxon>
        <taxon>Sphingomonadales</taxon>
        <taxon>Sphingomonadaceae</taxon>
        <taxon>Sphingomonas</taxon>
    </lineage>
</organism>